<dbReference type="AlphaFoldDB" id="A0A0E9PJZ6"/>
<feature type="region of interest" description="Disordered" evidence="1">
    <location>
        <begin position="1"/>
        <end position="22"/>
    </location>
</feature>
<evidence type="ECO:0000313" key="2">
    <source>
        <dbReference type="EMBL" id="JAH04809.1"/>
    </source>
</evidence>
<organism evidence="2">
    <name type="scientific">Anguilla anguilla</name>
    <name type="common">European freshwater eel</name>
    <name type="synonym">Muraena anguilla</name>
    <dbReference type="NCBI Taxonomy" id="7936"/>
    <lineage>
        <taxon>Eukaryota</taxon>
        <taxon>Metazoa</taxon>
        <taxon>Chordata</taxon>
        <taxon>Craniata</taxon>
        <taxon>Vertebrata</taxon>
        <taxon>Euteleostomi</taxon>
        <taxon>Actinopterygii</taxon>
        <taxon>Neopterygii</taxon>
        <taxon>Teleostei</taxon>
        <taxon>Anguilliformes</taxon>
        <taxon>Anguillidae</taxon>
        <taxon>Anguilla</taxon>
    </lineage>
</organism>
<feature type="compositionally biased region" description="Polar residues" evidence="1">
    <location>
        <begin position="1"/>
        <end position="10"/>
    </location>
</feature>
<proteinExistence type="predicted"/>
<sequence>MHSQGISLQCGSAGELSGNTAA</sequence>
<reference evidence="2" key="1">
    <citation type="submission" date="2014-11" db="EMBL/GenBank/DDBJ databases">
        <authorList>
            <person name="Amaro Gonzalez C."/>
        </authorList>
    </citation>
    <scope>NUCLEOTIDE SEQUENCE</scope>
</reference>
<dbReference type="EMBL" id="GBXM01103768">
    <property type="protein sequence ID" value="JAH04809.1"/>
    <property type="molecule type" value="Transcribed_RNA"/>
</dbReference>
<name>A0A0E9PJZ6_ANGAN</name>
<reference evidence="2" key="2">
    <citation type="journal article" date="2015" name="Fish Shellfish Immunol.">
        <title>Early steps in the European eel (Anguilla anguilla)-Vibrio vulnificus interaction in the gills: Role of the RtxA13 toxin.</title>
        <authorList>
            <person name="Callol A."/>
            <person name="Pajuelo D."/>
            <person name="Ebbesson L."/>
            <person name="Teles M."/>
            <person name="MacKenzie S."/>
            <person name="Amaro C."/>
        </authorList>
    </citation>
    <scope>NUCLEOTIDE SEQUENCE</scope>
</reference>
<protein>
    <submittedName>
        <fullName evidence="2">Uncharacterized protein</fullName>
    </submittedName>
</protein>
<evidence type="ECO:0000256" key="1">
    <source>
        <dbReference type="SAM" id="MobiDB-lite"/>
    </source>
</evidence>
<accession>A0A0E9PJZ6</accession>
<dbReference type="EMBL" id="GBXM01080637">
    <property type="protein sequence ID" value="JAH27940.1"/>
    <property type="molecule type" value="Transcribed_RNA"/>
</dbReference>